<evidence type="ECO:0008006" key="3">
    <source>
        <dbReference type="Google" id="ProtNLM"/>
    </source>
</evidence>
<gene>
    <name evidence="1" type="primary">NCL1_36258</name>
    <name evidence="1" type="ORF">TNCV_2877131</name>
</gene>
<dbReference type="GO" id="GO:0003676">
    <property type="term" value="F:nucleic acid binding"/>
    <property type="evidence" value="ECO:0007669"/>
    <property type="project" value="InterPro"/>
</dbReference>
<keyword evidence="2" id="KW-1185">Reference proteome</keyword>
<dbReference type="Proteomes" id="UP000887159">
    <property type="component" value="Unassembled WGS sequence"/>
</dbReference>
<evidence type="ECO:0000313" key="1">
    <source>
        <dbReference type="EMBL" id="GFY32964.1"/>
    </source>
</evidence>
<proteinExistence type="predicted"/>
<reference evidence="1" key="1">
    <citation type="submission" date="2020-08" db="EMBL/GenBank/DDBJ databases">
        <title>Multicomponent nature underlies the extraordinary mechanical properties of spider dragline silk.</title>
        <authorList>
            <person name="Kono N."/>
            <person name="Nakamura H."/>
            <person name="Mori M."/>
            <person name="Yoshida Y."/>
            <person name="Ohtoshi R."/>
            <person name="Malay A.D."/>
            <person name="Moran D.A.P."/>
            <person name="Tomita M."/>
            <person name="Numata K."/>
            <person name="Arakawa K."/>
        </authorList>
    </citation>
    <scope>NUCLEOTIDE SEQUENCE</scope>
</reference>
<accession>A0A8X6WDQ7</accession>
<protein>
    <recommendedName>
        <fullName evidence="3">Transposase</fullName>
    </recommendedName>
</protein>
<organism evidence="1 2">
    <name type="scientific">Trichonephila clavipes</name>
    <name type="common">Golden silk orbweaver</name>
    <name type="synonym">Nephila clavipes</name>
    <dbReference type="NCBI Taxonomy" id="2585209"/>
    <lineage>
        <taxon>Eukaryota</taxon>
        <taxon>Metazoa</taxon>
        <taxon>Ecdysozoa</taxon>
        <taxon>Arthropoda</taxon>
        <taxon>Chelicerata</taxon>
        <taxon>Arachnida</taxon>
        <taxon>Araneae</taxon>
        <taxon>Araneomorphae</taxon>
        <taxon>Entelegynae</taxon>
        <taxon>Araneoidea</taxon>
        <taxon>Nephilidae</taxon>
        <taxon>Trichonephila</taxon>
    </lineage>
</organism>
<dbReference type="AlphaFoldDB" id="A0A8X6WDQ7"/>
<dbReference type="EMBL" id="BMAU01021406">
    <property type="protein sequence ID" value="GFY32964.1"/>
    <property type="molecule type" value="Genomic_DNA"/>
</dbReference>
<dbReference type="InterPro" id="IPR036397">
    <property type="entry name" value="RNaseH_sf"/>
</dbReference>
<comment type="caution">
    <text evidence="1">The sequence shown here is derived from an EMBL/GenBank/DDBJ whole genome shotgun (WGS) entry which is preliminary data.</text>
</comment>
<evidence type="ECO:0000313" key="2">
    <source>
        <dbReference type="Proteomes" id="UP000887159"/>
    </source>
</evidence>
<name>A0A8X6WDQ7_TRICX</name>
<dbReference type="Gene3D" id="3.30.420.10">
    <property type="entry name" value="Ribonuclease H-like superfamily/Ribonuclease H"/>
    <property type="match status" value="1"/>
</dbReference>
<sequence>MPRVRSRNAYQHASDFDKGQIVAYRHCGLLHLSVAARVSRDPMTVSIIWNQWVQDVTSRTLSQELGSLTRQQVSARSVRRRMQHHELSWRDVIFSDELSFGFQHQDGCIRVWRYHGDCTLAGCIHHRHTYRSPSEMVWGAIGYTSRSPLVRINGTLNSAHYISGGLRLVSLSLFEPCETLRFSRIMRDCMLPVLYRPFLIRKMMGCCHRLYVHQISRQQKTSCPWLPSDWLVTICESLRLMRCGIVLKQHGHLYLLVHAIQSLFDSMPRHM</sequence>